<reference evidence="2" key="1">
    <citation type="submission" date="2020-05" db="UniProtKB">
        <authorList>
            <consortium name="EnsemblMetazoa"/>
        </authorList>
    </citation>
    <scope>IDENTIFICATION</scope>
    <source>
        <strain evidence="2">MAF</strain>
    </source>
</reference>
<organism evidence="2 3">
    <name type="scientific">Anopheles merus</name>
    <name type="common">Mosquito</name>
    <dbReference type="NCBI Taxonomy" id="30066"/>
    <lineage>
        <taxon>Eukaryota</taxon>
        <taxon>Metazoa</taxon>
        <taxon>Ecdysozoa</taxon>
        <taxon>Arthropoda</taxon>
        <taxon>Hexapoda</taxon>
        <taxon>Insecta</taxon>
        <taxon>Pterygota</taxon>
        <taxon>Neoptera</taxon>
        <taxon>Endopterygota</taxon>
        <taxon>Diptera</taxon>
        <taxon>Nematocera</taxon>
        <taxon>Culicoidea</taxon>
        <taxon>Culicidae</taxon>
        <taxon>Anophelinae</taxon>
        <taxon>Anopheles</taxon>
    </lineage>
</organism>
<evidence type="ECO:0000313" key="3">
    <source>
        <dbReference type="Proteomes" id="UP000075903"/>
    </source>
</evidence>
<evidence type="ECO:0000256" key="1">
    <source>
        <dbReference type="SAM" id="MobiDB-lite"/>
    </source>
</evidence>
<proteinExistence type="predicted"/>
<feature type="compositionally biased region" description="Polar residues" evidence="1">
    <location>
        <begin position="1"/>
        <end position="10"/>
    </location>
</feature>
<name>A0A182V6F9_ANOME</name>
<dbReference type="EnsemblMetazoa" id="AMEM009644-RA">
    <property type="protein sequence ID" value="AMEM009644-PA"/>
    <property type="gene ID" value="AMEM009644"/>
</dbReference>
<dbReference type="AlphaFoldDB" id="A0A182V6F9"/>
<protein>
    <submittedName>
        <fullName evidence="2">Uncharacterized protein</fullName>
    </submittedName>
</protein>
<evidence type="ECO:0000313" key="2">
    <source>
        <dbReference type="EnsemblMetazoa" id="AMEM009644-PA"/>
    </source>
</evidence>
<feature type="region of interest" description="Disordered" evidence="1">
    <location>
        <begin position="1"/>
        <end position="28"/>
    </location>
</feature>
<dbReference type="Proteomes" id="UP000075903">
    <property type="component" value="Unassembled WGS sequence"/>
</dbReference>
<keyword evidence="3" id="KW-1185">Reference proteome</keyword>
<dbReference type="VEuPathDB" id="VectorBase:AMEM009644"/>
<sequence>MANIPHTSPLQRREASQPDEASQMQDRHTKFSCTIVHETGSGSLMSALAPFGPGDVACGALEYSSPPAVSGTSSEPVATGFSLTEAIATTEGGFAAMAGFFSLPATSADWCCCWLLMIHSLS</sequence>
<accession>A0A182V6F9</accession>